<evidence type="ECO:0000256" key="1">
    <source>
        <dbReference type="ARBA" id="ARBA00022490"/>
    </source>
</evidence>
<accession>A0A1Y5FF41</accession>
<feature type="region of interest" description="Interaction with tRNA" evidence="10">
    <location>
        <begin position="157"/>
        <end position="159"/>
    </location>
</feature>
<feature type="binding site" evidence="10">
    <location>
        <begin position="20"/>
        <end position="27"/>
    </location>
    <ligand>
        <name>ATP</name>
        <dbReference type="ChEBI" id="CHEBI:30616"/>
    </ligand>
</feature>
<feature type="domain" description="tRNA-specific 2-thiouridylase MnmA-like C-terminal" evidence="11">
    <location>
        <begin position="289"/>
        <end position="369"/>
    </location>
</feature>
<comment type="caution">
    <text evidence="10">Lacks conserved residue(s) required for the propagation of feature annotation.</text>
</comment>
<comment type="catalytic activity">
    <reaction evidence="9 10">
        <text>S-sulfanyl-L-cysteinyl-[protein] + uridine(34) in tRNA + AH2 + ATP = 2-thiouridine(34) in tRNA + L-cysteinyl-[protein] + A + AMP + diphosphate + H(+)</text>
        <dbReference type="Rhea" id="RHEA:47032"/>
        <dbReference type="Rhea" id="RHEA-COMP:10131"/>
        <dbReference type="Rhea" id="RHEA-COMP:11726"/>
        <dbReference type="Rhea" id="RHEA-COMP:11727"/>
        <dbReference type="Rhea" id="RHEA-COMP:11728"/>
        <dbReference type="ChEBI" id="CHEBI:13193"/>
        <dbReference type="ChEBI" id="CHEBI:15378"/>
        <dbReference type="ChEBI" id="CHEBI:17499"/>
        <dbReference type="ChEBI" id="CHEBI:29950"/>
        <dbReference type="ChEBI" id="CHEBI:30616"/>
        <dbReference type="ChEBI" id="CHEBI:33019"/>
        <dbReference type="ChEBI" id="CHEBI:61963"/>
        <dbReference type="ChEBI" id="CHEBI:65315"/>
        <dbReference type="ChEBI" id="CHEBI:87170"/>
        <dbReference type="ChEBI" id="CHEBI:456215"/>
        <dbReference type="EC" id="2.8.1.13"/>
    </reaction>
</comment>
<sequence>MSFTAPNQIKPNEETTVIVGMSGGVDSSVCAALLKEQGYNVIGMFMKNWEEEDEFGVCQASKEYADVISVCEKLDIPYYSVEFVKEYKENVFKHFLSEYEAGFTPNPDILCNREIKFKVFLDKAIELGADYLATGHYCQNTNLSGENRLVKGNDPGKDQTYFLYTMKEEKLNRIIFPIGHLPKSEVRALATKYDLATKDKKDSTGICFIGERNFKNFLSNYIALKPGKFENLKGEVVGSHTGSVYYTMGQRKGLGLGGPGEPWFVVGKDIERNVIIVERGGEHPALYCDELWADEISWVSADFKFELPLKCRAKVRYRQADQDCTIESIDGDLIHVTFAESQRAVAVRQSIVFYLTIDEQEVCLGGAMISKSGPTHYEQSL</sequence>
<feature type="site" description="Interaction with tRNA" evidence="10">
    <location>
        <position position="349"/>
    </location>
</feature>
<feature type="active site" description="Nucleophile" evidence="10">
    <location>
        <position position="111"/>
    </location>
</feature>
<comment type="similarity">
    <text evidence="10">Belongs to the MnmA/TRMU family.</text>
</comment>
<evidence type="ECO:0000256" key="6">
    <source>
        <dbReference type="ARBA" id="ARBA00022840"/>
    </source>
</evidence>
<reference evidence="14" key="1">
    <citation type="journal article" date="2017" name="Proc. Natl. Acad. Sci. U.S.A.">
        <title>Simulation of Deepwater Horizon oil plume reveals substrate specialization within a complex community of hydrocarbon-degraders.</title>
        <authorList>
            <person name="Hu P."/>
            <person name="Dubinsky E.A."/>
            <person name="Probst A.J."/>
            <person name="Wang J."/>
            <person name="Sieber C.M.K."/>
            <person name="Tom L.M."/>
            <person name="Gardinali P."/>
            <person name="Banfield J.F."/>
            <person name="Atlas R.M."/>
            <person name="Andersen G.L."/>
        </authorList>
    </citation>
    <scope>NUCLEOTIDE SEQUENCE [LARGE SCALE GENOMIC DNA]</scope>
</reference>
<evidence type="ECO:0000256" key="7">
    <source>
        <dbReference type="ARBA" id="ARBA00022884"/>
    </source>
</evidence>
<keyword evidence="8" id="KW-1015">Disulfide bond</keyword>
<feature type="site" description="Interaction with tRNA" evidence="10">
    <location>
        <position position="136"/>
    </location>
</feature>
<feature type="domain" description="tRNA-specific 2-thiouridylase MnmA-like central" evidence="12">
    <location>
        <begin position="215"/>
        <end position="277"/>
    </location>
</feature>
<dbReference type="InterPro" id="IPR004506">
    <property type="entry name" value="MnmA-like"/>
</dbReference>
<name>A0A1Y5FF41_9BACT</name>
<evidence type="ECO:0000256" key="2">
    <source>
        <dbReference type="ARBA" id="ARBA00022555"/>
    </source>
</evidence>
<dbReference type="Proteomes" id="UP000196531">
    <property type="component" value="Unassembled WGS sequence"/>
</dbReference>
<dbReference type="NCBIfam" id="NF001138">
    <property type="entry name" value="PRK00143.1"/>
    <property type="match status" value="1"/>
</dbReference>
<keyword evidence="7 10" id="KW-0694">RNA-binding</keyword>
<dbReference type="SUPFAM" id="SSF52402">
    <property type="entry name" value="Adenine nucleotide alpha hydrolases-like"/>
    <property type="match status" value="1"/>
</dbReference>
<evidence type="ECO:0000313" key="13">
    <source>
        <dbReference type="EMBL" id="OUR97763.1"/>
    </source>
</evidence>
<dbReference type="InterPro" id="IPR046884">
    <property type="entry name" value="MnmA-like_central"/>
</dbReference>
<dbReference type="GO" id="GO:0005737">
    <property type="term" value="C:cytoplasm"/>
    <property type="evidence" value="ECO:0007669"/>
    <property type="project" value="UniProtKB-SubCell"/>
</dbReference>
<dbReference type="GO" id="GO:0103016">
    <property type="term" value="F:tRNA-uridine 2-sulfurtransferase activity"/>
    <property type="evidence" value="ECO:0007669"/>
    <property type="project" value="UniProtKB-EC"/>
</dbReference>
<keyword evidence="4 10" id="KW-0819">tRNA processing</keyword>
<dbReference type="Pfam" id="PF20258">
    <property type="entry name" value="tRNA_Me_trans_C"/>
    <property type="match status" value="1"/>
</dbReference>
<feature type="binding site" evidence="10">
    <location>
        <position position="46"/>
    </location>
    <ligand>
        <name>ATP</name>
        <dbReference type="ChEBI" id="CHEBI:30616"/>
    </ligand>
</feature>
<evidence type="ECO:0000259" key="12">
    <source>
        <dbReference type="Pfam" id="PF20259"/>
    </source>
</evidence>
<dbReference type="InterPro" id="IPR046885">
    <property type="entry name" value="MnmA-like_C"/>
</dbReference>
<dbReference type="EC" id="2.8.1.13" evidence="10"/>
<comment type="function">
    <text evidence="10">Catalyzes the 2-thiolation of uridine at the wobble position (U34) of tRNA, leading to the formation of s(2)U34.</text>
</comment>
<dbReference type="GO" id="GO:0005524">
    <property type="term" value="F:ATP binding"/>
    <property type="evidence" value="ECO:0007669"/>
    <property type="project" value="UniProtKB-KW"/>
</dbReference>
<comment type="caution">
    <text evidence="13">The sequence shown here is derived from an EMBL/GenBank/DDBJ whole genome shotgun (WGS) entry which is preliminary data.</text>
</comment>
<keyword evidence="6 10" id="KW-0067">ATP-binding</keyword>
<dbReference type="InterPro" id="IPR023382">
    <property type="entry name" value="MnmA-like_central_sf"/>
</dbReference>
<dbReference type="HAMAP" id="MF_00144">
    <property type="entry name" value="tRNA_thiouridyl_MnmA"/>
    <property type="match status" value="1"/>
</dbReference>
<dbReference type="AlphaFoldDB" id="A0A1Y5FF41"/>
<gene>
    <name evidence="10" type="primary">mnmA</name>
    <name evidence="13" type="ORF">A9Q84_06065</name>
</gene>
<dbReference type="GO" id="GO:0000049">
    <property type="term" value="F:tRNA binding"/>
    <property type="evidence" value="ECO:0007669"/>
    <property type="project" value="UniProtKB-KW"/>
</dbReference>
<evidence type="ECO:0000259" key="11">
    <source>
        <dbReference type="Pfam" id="PF20258"/>
    </source>
</evidence>
<evidence type="ECO:0000256" key="8">
    <source>
        <dbReference type="ARBA" id="ARBA00023157"/>
    </source>
</evidence>
<dbReference type="CDD" id="cd01998">
    <property type="entry name" value="MnmA_TRMU-like"/>
    <property type="match status" value="1"/>
</dbReference>
<evidence type="ECO:0000313" key="14">
    <source>
        <dbReference type="Proteomes" id="UP000196531"/>
    </source>
</evidence>
<dbReference type="Gene3D" id="2.40.30.10">
    <property type="entry name" value="Translation factors"/>
    <property type="match status" value="1"/>
</dbReference>
<protein>
    <recommendedName>
        <fullName evidence="10">tRNA-specific 2-thiouridylase MnmA</fullName>
        <ecNumber evidence="10">2.8.1.13</ecNumber>
    </recommendedName>
</protein>
<keyword evidence="3 10" id="KW-0808">Transferase</keyword>
<keyword evidence="5 10" id="KW-0547">Nucleotide-binding</keyword>
<feature type="region of interest" description="Interaction with tRNA" evidence="10">
    <location>
        <begin position="316"/>
        <end position="317"/>
    </location>
</feature>
<evidence type="ECO:0000256" key="4">
    <source>
        <dbReference type="ARBA" id="ARBA00022694"/>
    </source>
</evidence>
<keyword evidence="1 10" id="KW-0963">Cytoplasm</keyword>
<organism evidence="13 14">
    <name type="scientific">Halobacteriovorax marinus</name>
    <dbReference type="NCBI Taxonomy" id="97084"/>
    <lineage>
        <taxon>Bacteria</taxon>
        <taxon>Pseudomonadati</taxon>
        <taxon>Bdellovibrionota</taxon>
        <taxon>Bacteriovoracia</taxon>
        <taxon>Bacteriovoracales</taxon>
        <taxon>Halobacteriovoraceae</taxon>
        <taxon>Halobacteriovorax</taxon>
    </lineage>
</organism>
<dbReference type="Pfam" id="PF03054">
    <property type="entry name" value="tRNA_Me_trans"/>
    <property type="match status" value="1"/>
</dbReference>
<dbReference type="NCBIfam" id="TIGR00420">
    <property type="entry name" value="trmU"/>
    <property type="match status" value="1"/>
</dbReference>
<dbReference type="FunFam" id="3.40.50.620:FF:000004">
    <property type="entry name" value="tRNA-specific 2-thiouridylase MnmA"/>
    <property type="match status" value="1"/>
</dbReference>
<feature type="region of interest" description="Interaction with target base in tRNA" evidence="10">
    <location>
        <begin position="106"/>
        <end position="108"/>
    </location>
</feature>
<evidence type="ECO:0000256" key="10">
    <source>
        <dbReference type="HAMAP-Rule" id="MF_00144"/>
    </source>
</evidence>
<dbReference type="EMBL" id="MAAO01000005">
    <property type="protein sequence ID" value="OUR97763.1"/>
    <property type="molecule type" value="Genomic_DNA"/>
</dbReference>
<evidence type="ECO:0000256" key="9">
    <source>
        <dbReference type="ARBA" id="ARBA00051542"/>
    </source>
</evidence>
<dbReference type="PANTHER" id="PTHR11933:SF5">
    <property type="entry name" value="MITOCHONDRIAL TRNA-SPECIFIC 2-THIOURIDYLASE 1"/>
    <property type="match status" value="1"/>
</dbReference>
<proteinExistence type="inferred from homology"/>
<feature type="active site" description="Cysteine persulfide intermediate" evidence="10">
    <location>
        <position position="207"/>
    </location>
</feature>
<dbReference type="InterPro" id="IPR014729">
    <property type="entry name" value="Rossmann-like_a/b/a_fold"/>
</dbReference>
<dbReference type="PANTHER" id="PTHR11933">
    <property type="entry name" value="TRNA 5-METHYLAMINOMETHYL-2-THIOURIDYLATE -METHYLTRANSFERASE"/>
    <property type="match status" value="1"/>
</dbReference>
<keyword evidence="2 10" id="KW-0820">tRNA-binding</keyword>
<dbReference type="Pfam" id="PF20259">
    <property type="entry name" value="tRNA_Me_trans_M"/>
    <property type="match status" value="1"/>
</dbReference>
<comment type="subcellular location">
    <subcellularLocation>
        <location evidence="10">Cytoplasm</location>
    </subcellularLocation>
</comment>
<evidence type="ECO:0000256" key="5">
    <source>
        <dbReference type="ARBA" id="ARBA00022741"/>
    </source>
</evidence>
<dbReference type="GO" id="GO:0002143">
    <property type="term" value="P:tRNA wobble position uridine thiolation"/>
    <property type="evidence" value="ECO:0007669"/>
    <property type="project" value="TreeGrafter"/>
</dbReference>
<evidence type="ECO:0000256" key="3">
    <source>
        <dbReference type="ARBA" id="ARBA00022679"/>
    </source>
</evidence>
<feature type="binding site" evidence="10">
    <location>
        <position position="135"/>
    </location>
    <ligand>
        <name>ATP</name>
        <dbReference type="ChEBI" id="CHEBI:30616"/>
    </ligand>
</feature>
<dbReference type="Gene3D" id="2.30.30.280">
    <property type="entry name" value="Adenine nucleotide alpha hydrolases-like domains"/>
    <property type="match status" value="1"/>
</dbReference>
<dbReference type="Gene3D" id="3.40.50.620">
    <property type="entry name" value="HUPs"/>
    <property type="match status" value="1"/>
</dbReference>
<dbReference type="FunFam" id="2.30.30.280:FF:000001">
    <property type="entry name" value="tRNA-specific 2-thiouridylase MnmA"/>
    <property type="match status" value="1"/>
</dbReference>